<sequence length="201" mass="22970">MFNESTYLILLDLSYNDITGHLQDIMGNNSECLGNISFDSSTVPYIPEPLLGLLPRIIHIKNSAQIYKEDQQVNFTTKKRFEMGDLLFYMSGMDLSDSELKGNIPPELGNLTNIRSMNLSHNHLSGQIPARFSNLKNIESLDLSFNRLTSEISPQLTELTFLAVFSLAYNNLSGRTPERENQFITFDEEVMRVILFYVDHH</sequence>
<dbReference type="Proteomes" id="UP000828941">
    <property type="component" value="Chromosome 2"/>
</dbReference>
<keyword evidence="2" id="KW-1185">Reference proteome</keyword>
<organism evidence="1 2">
    <name type="scientific">Bauhinia variegata</name>
    <name type="common">Purple orchid tree</name>
    <name type="synonym">Phanera variegata</name>
    <dbReference type="NCBI Taxonomy" id="167791"/>
    <lineage>
        <taxon>Eukaryota</taxon>
        <taxon>Viridiplantae</taxon>
        <taxon>Streptophyta</taxon>
        <taxon>Embryophyta</taxon>
        <taxon>Tracheophyta</taxon>
        <taxon>Spermatophyta</taxon>
        <taxon>Magnoliopsida</taxon>
        <taxon>eudicotyledons</taxon>
        <taxon>Gunneridae</taxon>
        <taxon>Pentapetalae</taxon>
        <taxon>rosids</taxon>
        <taxon>fabids</taxon>
        <taxon>Fabales</taxon>
        <taxon>Fabaceae</taxon>
        <taxon>Cercidoideae</taxon>
        <taxon>Cercideae</taxon>
        <taxon>Bauhiniinae</taxon>
        <taxon>Bauhinia</taxon>
    </lineage>
</organism>
<gene>
    <name evidence="1" type="ORF">L6164_002813</name>
</gene>
<proteinExistence type="predicted"/>
<name>A0ACB9PYS7_BAUVA</name>
<reference evidence="1 2" key="1">
    <citation type="journal article" date="2022" name="DNA Res.">
        <title>Chromosomal-level genome assembly of the orchid tree Bauhinia variegata (Leguminosae; Cercidoideae) supports the allotetraploid origin hypothesis of Bauhinia.</title>
        <authorList>
            <person name="Zhong Y."/>
            <person name="Chen Y."/>
            <person name="Zheng D."/>
            <person name="Pang J."/>
            <person name="Liu Y."/>
            <person name="Luo S."/>
            <person name="Meng S."/>
            <person name="Qian L."/>
            <person name="Wei D."/>
            <person name="Dai S."/>
            <person name="Zhou R."/>
        </authorList>
    </citation>
    <scope>NUCLEOTIDE SEQUENCE [LARGE SCALE GENOMIC DNA]</scope>
    <source>
        <strain evidence="1">BV-YZ2020</strain>
    </source>
</reference>
<protein>
    <submittedName>
        <fullName evidence="1">Uncharacterized protein</fullName>
    </submittedName>
</protein>
<evidence type="ECO:0000313" key="1">
    <source>
        <dbReference type="EMBL" id="KAI4353892.1"/>
    </source>
</evidence>
<dbReference type="EMBL" id="CM039427">
    <property type="protein sequence ID" value="KAI4353892.1"/>
    <property type="molecule type" value="Genomic_DNA"/>
</dbReference>
<comment type="caution">
    <text evidence="1">The sequence shown here is derived from an EMBL/GenBank/DDBJ whole genome shotgun (WGS) entry which is preliminary data.</text>
</comment>
<evidence type="ECO:0000313" key="2">
    <source>
        <dbReference type="Proteomes" id="UP000828941"/>
    </source>
</evidence>
<accession>A0ACB9PYS7</accession>